<dbReference type="Proteomes" id="UP000733379">
    <property type="component" value="Unassembled WGS sequence"/>
</dbReference>
<organism evidence="1 2">
    <name type="scientific">Nocardia albiluteola</name>
    <dbReference type="NCBI Taxonomy" id="2842303"/>
    <lineage>
        <taxon>Bacteria</taxon>
        <taxon>Bacillati</taxon>
        <taxon>Actinomycetota</taxon>
        <taxon>Actinomycetes</taxon>
        <taxon>Mycobacteriales</taxon>
        <taxon>Nocardiaceae</taxon>
        <taxon>Nocardia</taxon>
    </lineage>
</organism>
<accession>A0ABS6B2U6</accession>
<gene>
    <name evidence="1" type="ORF">KO481_21430</name>
</gene>
<comment type="caution">
    <text evidence="1">The sequence shown here is derived from an EMBL/GenBank/DDBJ whole genome shotgun (WGS) entry which is preliminary data.</text>
</comment>
<protein>
    <submittedName>
        <fullName evidence="1">Uncharacterized protein</fullName>
    </submittedName>
</protein>
<reference evidence="1 2" key="1">
    <citation type="submission" date="2021-06" db="EMBL/GenBank/DDBJ databases">
        <title>Actinomycetes sequencing.</title>
        <authorList>
            <person name="Shan Q."/>
        </authorList>
    </citation>
    <scope>NUCLEOTIDE SEQUENCE [LARGE SCALE GENOMIC DNA]</scope>
    <source>
        <strain evidence="1 2">NEAU-G5</strain>
    </source>
</reference>
<keyword evidence="2" id="KW-1185">Reference proteome</keyword>
<sequence length="101" mass="11204">MRAQPTAFAWIDPDSETPAWHRAQVQRLARHLGYMLLWPTASLIPLVDQVRASDVDCLITPSPEHLSPLELNSIMAVCPVESASPRLSFSKWIAVDAGRAQ</sequence>
<proteinExistence type="predicted"/>
<evidence type="ECO:0000313" key="2">
    <source>
        <dbReference type="Proteomes" id="UP000733379"/>
    </source>
</evidence>
<evidence type="ECO:0000313" key="1">
    <source>
        <dbReference type="EMBL" id="MBU3064081.1"/>
    </source>
</evidence>
<name>A0ABS6B2U6_9NOCA</name>
<dbReference type="EMBL" id="JAHKNI010000007">
    <property type="protein sequence ID" value="MBU3064081.1"/>
    <property type="molecule type" value="Genomic_DNA"/>
</dbReference>